<evidence type="ECO:0000256" key="1">
    <source>
        <dbReference type="SAM" id="MobiDB-lite"/>
    </source>
</evidence>
<sequence length="625" mass="67767">MRFGVGLLVVFSLAQLFIRQESAAALSAVEANIEGLSSSSVQSSSSSSPSKYEDNRDFRDSQGDDCAAYAAEASTWCASALLCVNAGGLDASTECCACKQVVQPGSNSGGDGGSLSSESPGACVSDSAFRDAHGDGCSSYEMSPSFCLQAAALANESGESAATKCCVCRLRVRTLELLDPEGRCTDDLEFRDSQDDSCEGYTGARPQARTGMPRCRTPPLRVAFASRWSHLREASPFSQKRAEPEGLDIGTETAQTTTLQLEEKGEALAENSEPADVDEVESTNSASSSAPSGQREEQKEVGGSLPSSTSLRGTGGGTGAVSDSGSVLAFLNSLTALPPSSEDAEAPPPSLLSSLIMGEDTKMPPSEEAEAERERGTPSPSEGVSTQVEGGEEEDPPLRKQGGEERETRLQTLFGDKEEEEGVEREDEEQEEEEEEEEEDERGGLKFGAFGQRLRDRRGEESPDSEEEEEEEEEEDGGFFTRLRKAFRGEETETSADENENEKDEAMGVPPPTEETFATSEVEKVGTIKQLEEEEIPNSEELQKTMMNDNLQYIRERWKYVSKESLGKLKNEKCEETLTKRGIGGCVDFKRVRCLHIHYAFHLMTPTGTALGRFLDKKFDMMSNT</sequence>
<feature type="region of interest" description="Disordered" evidence="1">
    <location>
        <begin position="267"/>
        <end position="324"/>
    </location>
</feature>
<dbReference type="Pfam" id="PF04417">
    <property type="entry name" value="DUF501"/>
    <property type="match status" value="1"/>
</dbReference>
<feature type="region of interest" description="Disordered" evidence="1">
    <location>
        <begin position="39"/>
        <end position="58"/>
    </location>
</feature>
<feature type="compositionally biased region" description="Acidic residues" evidence="1">
    <location>
        <begin position="462"/>
        <end position="477"/>
    </location>
</feature>
<proteinExistence type="predicted"/>
<reference evidence="3" key="1">
    <citation type="submission" date="2014-11" db="EMBL/GenBank/DDBJ databases">
        <authorList>
            <person name="Otto D Thomas"/>
            <person name="Naeem Raeece"/>
        </authorList>
    </citation>
    <scope>NUCLEOTIDE SEQUENCE</scope>
</reference>
<feature type="region of interest" description="Disordered" evidence="1">
    <location>
        <begin position="195"/>
        <end position="216"/>
    </location>
</feature>
<protein>
    <submittedName>
        <fullName evidence="3">Uncharacterized protein</fullName>
    </submittedName>
</protein>
<dbReference type="AlphaFoldDB" id="A0A0G4G9Z1"/>
<feature type="compositionally biased region" description="Acidic residues" evidence="1">
    <location>
        <begin position="492"/>
        <end position="503"/>
    </location>
</feature>
<feature type="compositionally biased region" description="Basic and acidic residues" evidence="1">
    <location>
        <begin position="396"/>
        <end position="409"/>
    </location>
</feature>
<organism evidence="3">
    <name type="scientific">Chromera velia CCMP2878</name>
    <dbReference type="NCBI Taxonomy" id="1169474"/>
    <lineage>
        <taxon>Eukaryota</taxon>
        <taxon>Sar</taxon>
        <taxon>Alveolata</taxon>
        <taxon>Colpodellida</taxon>
        <taxon>Chromeraceae</taxon>
        <taxon>Chromera</taxon>
    </lineage>
</organism>
<dbReference type="InterPro" id="IPR007511">
    <property type="entry name" value="DUF501"/>
</dbReference>
<accession>A0A0G4G9Z1</accession>
<feature type="signal peptide" evidence="2">
    <location>
        <begin position="1"/>
        <end position="24"/>
    </location>
</feature>
<name>A0A0G4G9Z1_9ALVE</name>
<feature type="compositionally biased region" description="Low complexity" evidence="1">
    <location>
        <begin position="39"/>
        <end position="50"/>
    </location>
</feature>
<gene>
    <name evidence="3" type="ORF">Cvel_20955</name>
</gene>
<feature type="compositionally biased region" description="Low complexity" evidence="1">
    <location>
        <begin position="282"/>
        <end position="292"/>
    </location>
</feature>
<feature type="compositionally biased region" description="Low complexity" evidence="1">
    <location>
        <begin position="302"/>
        <end position="312"/>
    </location>
</feature>
<evidence type="ECO:0000313" key="3">
    <source>
        <dbReference type="EMBL" id="CEM25839.1"/>
    </source>
</evidence>
<feature type="compositionally biased region" description="Polar residues" evidence="1">
    <location>
        <begin position="378"/>
        <end position="388"/>
    </location>
</feature>
<feature type="chain" id="PRO_5005189712" evidence="2">
    <location>
        <begin position="25"/>
        <end position="625"/>
    </location>
</feature>
<feature type="compositionally biased region" description="Acidic residues" evidence="1">
    <location>
        <begin position="417"/>
        <end position="441"/>
    </location>
</feature>
<evidence type="ECO:0000256" key="2">
    <source>
        <dbReference type="SAM" id="SignalP"/>
    </source>
</evidence>
<dbReference type="VEuPathDB" id="CryptoDB:Cvel_20955"/>
<dbReference type="EMBL" id="CDMZ01001022">
    <property type="protein sequence ID" value="CEM25839.1"/>
    <property type="molecule type" value="Genomic_DNA"/>
</dbReference>
<feature type="region of interest" description="Disordered" evidence="1">
    <location>
        <begin position="337"/>
        <end position="516"/>
    </location>
</feature>
<keyword evidence="2" id="KW-0732">Signal</keyword>